<dbReference type="EMBL" id="CP030118">
    <property type="protein sequence ID" value="QDL10854.1"/>
    <property type="molecule type" value="Genomic_DNA"/>
</dbReference>
<keyword evidence="2" id="KW-1185">Reference proteome</keyword>
<protein>
    <submittedName>
        <fullName evidence="1">Uncharacterized protein</fullName>
    </submittedName>
</protein>
<sequence length="110" mass="12031">MARLELISLYCEKTEDTLGSDEVYFVINGKQVGGVNSIKEAEGKDLRDISNIIFDRTAEIKLYDKDTGIFNNDDLIGSVTASSGQAGQGEMTGKFNRGGADYTLTWRIVA</sequence>
<organism evidence="1 2">
    <name type="scientific">Brasilonema sennae CENA114</name>
    <dbReference type="NCBI Taxonomy" id="415709"/>
    <lineage>
        <taxon>Bacteria</taxon>
        <taxon>Bacillati</taxon>
        <taxon>Cyanobacteriota</taxon>
        <taxon>Cyanophyceae</taxon>
        <taxon>Nostocales</taxon>
        <taxon>Scytonemataceae</taxon>
        <taxon>Brasilonema</taxon>
        <taxon>Bromeliae group (in: Brasilonema)</taxon>
    </lineage>
</organism>
<dbReference type="AlphaFoldDB" id="A0A856ML65"/>
<dbReference type="KEGG" id="bsen:DP114_25745"/>
<name>A0A856ML65_9CYAN</name>
<evidence type="ECO:0000313" key="1">
    <source>
        <dbReference type="EMBL" id="QDL10854.1"/>
    </source>
</evidence>
<accession>A0A856ML65</accession>
<dbReference type="RefSeq" id="WP_169268786.1">
    <property type="nucleotide sequence ID" value="NZ_CAWOXK010000001.1"/>
</dbReference>
<proteinExistence type="predicted"/>
<reference evidence="1 2" key="1">
    <citation type="submission" date="2018-06" db="EMBL/GenBank/DDBJ databases">
        <title>Comparative genomics of Brasilonema spp. strains.</title>
        <authorList>
            <person name="Alvarenga D.O."/>
            <person name="Fiore M.F."/>
            <person name="Varani A.M."/>
        </authorList>
    </citation>
    <scope>NUCLEOTIDE SEQUENCE [LARGE SCALE GENOMIC DNA]</scope>
    <source>
        <strain evidence="1 2">CENA114</strain>
    </source>
</reference>
<gene>
    <name evidence="1" type="ORF">DP114_25745</name>
</gene>
<evidence type="ECO:0000313" key="2">
    <source>
        <dbReference type="Proteomes" id="UP000503129"/>
    </source>
</evidence>
<dbReference type="Proteomes" id="UP000503129">
    <property type="component" value="Chromosome"/>
</dbReference>